<keyword evidence="10" id="KW-0812">Transmembrane</keyword>
<feature type="transmembrane region" description="Helical" evidence="10">
    <location>
        <begin position="13"/>
        <end position="31"/>
    </location>
</feature>
<dbReference type="CDD" id="cd00130">
    <property type="entry name" value="PAS"/>
    <property type="match status" value="1"/>
</dbReference>
<keyword evidence="6" id="KW-0547">Nucleotide-binding</keyword>
<evidence type="ECO:0000256" key="7">
    <source>
        <dbReference type="ARBA" id="ARBA00022777"/>
    </source>
</evidence>
<dbReference type="InterPro" id="IPR000014">
    <property type="entry name" value="PAS"/>
</dbReference>
<evidence type="ECO:0000256" key="9">
    <source>
        <dbReference type="ARBA" id="ARBA00023012"/>
    </source>
</evidence>
<reference evidence="17" key="2">
    <citation type="submission" date="2013-07" db="EMBL/GenBank/DDBJ databases">
        <authorList>
            <person name="Morais-Silva F.O."/>
            <person name="Rezende A.M."/>
            <person name="Pimentel C."/>
            <person name="Resende D.M."/>
            <person name="Santos C.I."/>
            <person name="Clemente C."/>
            <person name="de Oliveira L.M."/>
            <person name="da Silva S.M."/>
            <person name="Costa D.A."/>
            <person name="Varela-Raposo A."/>
            <person name="Horacio E.C.A."/>
            <person name="Matos M."/>
            <person name="Flores O."/>
            <person name="Ruiz J.C."/>
            <person name="Rodrigues-Pousada C."/>
        </authorList>
    </citation>
    <scope>NUCLEOTIDE SEQUENCE [LARGE SCALE GENOMIC DNA]</scope>
    <source>
        <strain evidence="17">ATCC 19364 / DSM 1382 / NCIMB 9332 / VKM B-1759</strain>
    </source>
</reference>
<evidence type="ECO:0000256" key="1">
    <source>
        <dbReference type="ARBA" id="ARBA00000085"/>
    </source>
</evidence>
<dbReference type="PANTHER" id="PTHR43065">
    <property type="entry name" value="SENSOR HISTIDINE KINASE"/>
    <property type="match status" value="1"/>
</dbReference>
<keyword evidence="9" id="KW-0902">Two-component regulatory system</keyword>
<dbReference type="Pfam" id="PF08448">
    <property type="entry name" value="PAS_4"/>
    <property type="match status" value="1"/>
</dbReference>
<evidence type="ECO:0000256" key="10">
    <source>
        <dbReference type="SAM" id="Phobius"/>
    </source>
</evidence>
<dbReference type="SUPFAM" id="SSF47384">
    <property type="entry name" value="Homodimeric domain of signal transducing histidine kinase"/>
    <property type="match status" value="1"/>
</dbReference>
<feature type="transmembrane region" description="Helical" evidence="10">
    <location>
        <begin position="199"/>
        <end position="221"/>
    </location>
</feature>
<evidence type="ECO:0000256" key="5">
    <source>
        <dbReference type="ARBA" id="ARBA00022679"/>
    </source>
</evidence>
<dbReference type="GO" id="GO:0000155">
    <property type="term" value="F:phosphorelay sensor kinase activity"/>
    <property type="evidence" value="ECO:0007669"/>
    <property type="project" value="InterPro"/>
</dbReference>
<dbReference type="Pfam" id="PF13426">
    <property type="entry name" value="PAS_9"/>
    <property type="match status" value="1"/>
</dbReference>
<dbReference type="PATRIC" id="fig|1121448.10.peg.1779"/>
<dbReference type="PROSITE" id="PS50109">
    <property type="entry name" value="HIS_KIN"/>
    <property type="match status" value="1"/>
</dbReference>
<keyword evidence="5" id="KW-0808">Transferase</keyword>
<dbReference type="CDD" id="cd06225">
    <property type="entry name" value="HAMP"/>
    <property type="match status" value="1"/>
</dbReference>
<accession>T2GBK4</accession>
<protein>
    <recommendedName>
        <fullName evidence="3">histidine kinase</fullName>
        <ecNumber evidence="3">2.7.13.3</ecNumber>
    </recommendedName>
</protein>
<dbReference type="SUPFAM" id="SSF55785">
    <property type="entry name" value="PYP-like sensor domain (PAS domain)"/>
    <property type="match status" value="2"/>
</dbReference>
<proteinExistence type="predicted"/>
<evidence type="ECO:0000259" key="12">
    <source>
        <dbReference type="PROSITE" id="PS50112"/>
    </source>
</evidence>
<dbReference type="InterPro" id="IPR000700">
    <property type="entry name" value="PAS-assoc_C"/>
</dbReference>
<keyword evidence="10" id="KW-0472">Membrane</keyword>
<evidence type="ECO:0000313" key="15">
    <source>
        <dbReference type="EMBL" id="AGW13606.1"/>
    </source>
</evidence>
<evidence type="ECO:0000259" key="14">
    <source>
        <dbReference type="PROSITE" id="PS50885"/>
    </source>
</evidence>
<feature type="domain" description="PAS" evidence="12">
    <location>
        <begin position="398"/>
        <end position="479"/>
    </location>
</feature>
<dbReference type="InterPro" id="IPR005467">
    <property type="entry name" value="His_kinase_dom"/>
</dbReference>
<dbReference type="KEGG" id="dgg:DGI_1811"/>
<keyword evidence="7 16" id="KW-0418">Kinase</keyword>
<dbReference type="InterPro" id="IPR004358">
    <property type="entry name" value="Sig_transdc_His_kin-like_C"/>
</dbReference>
<dbReference type="Gene3D" id="1.10.287.130">
    <property type="match status" value="1"/>
</dbReference>
<dbReference type="eggNOG" id="COG3850">
    <property type="taxonomic scope" value="Bacteria"/>
</dbReference>
<dbReference type="SMART" id="SM00388">
    <property type="entry name" value="HisKA"/>
    <property type="match status" value="1"/>
</dbReference>
<dbReference type="Gene3D" id="3.30.565.10">
    <property type="entry name" value="Histidine kinase-like ATPase, C-terminal domain"/>
    <property type="match status" value="1"/>
</dbReference>
<dbReference type="PANTHER" id="PTHR43065:SF10">
    <property type="entry name" value="PEROXIDE STRESS-ACTIVATED HISTIDINE KINASE MAK3"/>
    <property type="match status" value="1"/>
</dbReference>
<dbReference type="EC" id="2.7.13.3" evidence="3"/>
<dbReference type="KEGG" id="dgg:DGI_1874"/>
<dbReference type="NCBIfam" id="TIGR00229">
    <property type="entry name" value="sensory_box"/>
    <property type="match status" value="2"/>
</dbReference>
<evidence type="ECO:0000259" key="13">
    <source>
        <dbReference type="PROSITE" id="PS50113"/>
    </source>
</evidence>
<dbReference type="SMART" id="SM00387">
    <property type="entry name" value="HATPase_c"/>
    <property type="match status" value="1"/>
</dbReference>
<dbReference type="PRINTS" id="PR00344">
    <property type="entry name" value="BCTRLSENSOR"/>
</dbReference>
<comment type="catalytic activity">
    <reaction evidence="1">
        <text>ATP + protein L-histidine = ADP + protein N-phospho-L-histidine.</text>
        <dbReference type="EC" id="2.7.13.3"/>
    </reaction>
</comment>
<dbReference type="eggNOG" id="COG4191">
    <property type="taxonomic scope" value="Bacteria"/>
</dbReference>
<dbReference type="InterPro" id="IPR036097">
    <property type="entry name" value="HisK_dim/P_sf"/>
</dbReference>
<dbReference type="HOGENOM" id="CLU_000445_89_29_7"/>
<dbReference type="Pfam" id="PF00512">
    <property type="entry name" value="HisKA"/>
    <property type="match status" value="1"/>
</dbReference>
<dbReference type="PROSITE" id="PS50113">
    <property type="entry name" value="PAC"/>
    <property type="match status" value="1"/>
</dbReference>
<dbReference type="Gene3D" id="6.10.340.10">
    <property type="match status" value="1"/>
</dbReference>
<dbReference type="GO" id="GO:0016020">
    <property type="term" value="C:membrane"/>
    <property type="evidence" value="ECO:0007669"/>
    <property type="project" value="UniProtKB-SubCell"/>
</dbReference>
<dbReference type="InterPro" id="IPR003594">
    <property type="entry name" value="HATPase_dom"/>
</dbReference>
<dbReference type="PROSITE" id="PS50112">
    <property type="entry name" value="PAS"/>
    <property type="match status" value="1"/>
</dbReference>
<gene>
    <name evidence="15" type="ORF">DGI_1811</name>
    <name evidence="16" type="ORF">DGI_1874</name>
</gene>
<dbReference type="PROSITE" id="PS50885">
    <property type="entry name" value="HAMP"/>
    <property type="match status" value="1"/>
</dbReference>
<evidence type="ECO:0000256" key="3">
    <source>
        <dbReference type="ARBA" id="ARBA00012438"/>
    </source>
</evidence>
<dbReference type="AlphaFoldDB" id="T2GBK4"/>
<dbReference type="InterPro" id="IPR003660">
    <property type="entry name" value="HAMP_dom"/>
</dbReference>
<dbReference type="InterPro" id="IPR035965">
    <property type="entry name" value="PAS-like_dom_sf"/>
</dbReference>
<sequence>MAAYARTRLTLKLAAPIVCILFVCILAWSFYHIRHQQAFARQSIVASADRVASTVQLGLHYAMMLNSRDDIRAIVENCGTLPEIRGIRIFNKQQQMMFSTDAREVGVRFSQFEPLCQTCHGSTPALLTPSLEQRLYSENVEDGERLLRLASPIPNEPGCSDPAGCHFHNEEDKILGVLDISFSTQGSQALADESMVQTVWLAVILFLLCAGALFLLVVVLIKRPIQRIIEDAAILARGEMPPAPPAVQEDEIGHLAATIRTMGGDLVAKNSELARQRNLYQDLFEGVPCLVTVQDRDYRLLRFNRTFQERFSAAKGQFCYKAYKNRDEKCPDCPVEKTFETGRCWTTEESGCYKDGSKAHWIVHTAPIHDTDGNIVAAMEMCLDITERKELERELKRSERKYVDIFNNIPSAVFVLDPSDPGELTILDCNRGAVLLYGHDKQDLVGMRFLDLFAAEQDRARLTEAVASGSGLHRGLDQARQRARDGREFFVSVSVSRSEFFDRTVLLATVSDITKRLEAEQQLIQASKMATLGEMATGVAHEINQPLSVIQTSMDLVRRRLNRGEQPELPLLTRMTELATQQIERATRIINHMREFGRKAELHLEPVNLNDVLRRAFDFFGQQLALRNIEMVWDLDEKLPLVRCEPNRMEQVFINFLLNARDAIEEHAERLEKTGHTAARRITVKTMHNQEYVTLRISDTGGGVPPAIAARIFEPFFTTKQVGKGTGLGLSISYGIIQDHGGQIHVSTNEAGGASFHIRLPVAREA</sequence>
<dbReference type="SMART" id="SM00091">
    <property type="entry name" value="PAS"/>
    <property type="match status" value="1"/>
</dbReference>
<feature type="domain" description="HAMP" evidence="14">
    <location>
        <begin position="219"/>
        <end position="271"/>
    </location>
</feature>
<dbReference type="InterPro" id="IPR003661">
    <property type="entry name" value="HisK_dim/P_dom"/>
</dbReference>
<keyword evidence="17" id="KW-1185">Reference proteome</keyword>
<dbReference type="GO" id="GO:0005524">
    <property type="term" value="F:ATP binding"/>
    <property type="evidence" value="ECO:0007669"/>
    <property type="project" value="UniProtKB-KW"/>
</dbReference>
<dbReference type="EMBL" id="CP006585">
    <property type="protein sequence ID" value="AGW13663.1"/>
    <property type="molecule type" value="Genomic_DNA"/>
</dbReference>
<evidence type="ECO:0000313" key="16">
    <source>
        <dbReference type="EMBL" id="AGW13663.1"/>
    </source>
</evidence>
<evidence type="ECO:0000259" key="11">
    <source>
        <dbReference type="PROSITE" id="PS50109"/>
    </source>
</evidence>
<keyword evidence="8" id="KW-0067">ATP-binding</keyword>
<dbReference type="Gene3D" id="3.30.450.290">
    <property type="match status" value="1"/>
</dbReference>
<name>T2GBK4_MEGG1</name>
<feature type="domain" description="PAC" evidence="13">
    <location>
        <begin position="345"/>
        <end position="397"/>
    </location>
</feature>
<evidence type="ECO:0000256" key="8">
    <source>
        <dbReference type="ARBA" id="ARBA00022840"/>
    </source>
</evidence>
<evidence type="ECO:0000313" key="17">
    <source>
        <dbReference type="Proteomes" id="UP000016587"/>
    </source>
</evidence>
<dbReference type="EMBL" id="CP006585">
    <property type="protein sequence ID" value="AGW13606.1"/>
    <property type="molecule type" value="Genomic_DNA"/>
</dbReference>
<feature type="domain" description="Histidine kinase" evidence="11">
    <location>
        <begin position="538"/>
        <end position="764"/>
    </location>
</feature>
<keyword evidence="10" id="KW-1133">Transmembrane helix</keyword>
<organism evidence="16 17">
    <name type="scientific">Megalodesulfovibrio gigas (strain ATCC 19364 / DSM 1382 / NCIMB 9332 / VKM B-1759)</name>
    <name type="common">Desulfovibrio gigas</name>
    <dbReference type="NCBI Taxonomy" id="1121448"/>
    <lineage>
        <taxon>Bacteria</taxon>
        <taxon>Pseudomonadati</taxon>
        <taxon>Thermodesulfobacteriota</taxon>
        <taxon>Desulfovibrionia</taxon>
        <taxon>Desulfovibrionales</taxon>
        <taxon>Desulfovibrionaceae</taxon>
        <taxon>Megalodesulfovibrio</taxon>
    </lineage>
</organism>
<keyword evidence="4" id="KW-0597">Phosphoprotein</keyword>
<evidence type="ECO:0000256" key="6">
    <source>
        <dbReference type="ARBA" id="ARBA00022741"/>
    </source>
</evidence>
<dbReference type="Proteomes" id="UP000016587">
    <property type="component" value="Chromosome"/>
</dbReference>
<evidence type="ECO:0000256" key="2">
    <source>
        <dbReference type="ARBA" id="ARBA00004370"/>
    </source>
</evidence>
<reference evidence="16 17" key="1">
    <citation type="journal article" date="2013" name="J. Bacteriol.">
        <title>Roles of HynAB and Ech, the only two hydrogenases found in the model sulfate reducer Desulfovibrio gigas.</title>
        <authorList>
            <person name="Morais-Silva F.O."/>
            <person name="Santos C.I."/>
            <person name="Rodrigues R."/>
            <person name="Pereira I.A."/>
            <person name="Rodrigues-Pousada C."/>
        </authorList>
    </citation>
    <scope>NUCLEOTIDE SEQUENCE [LARGE SCALE GENOMIC DNA]</scope>
    <source>
        <strain evidence="16">ATCC 19364</strain>
        <strain evidence="17">ATCC 19364 / DSM 1382 / NCIMB 9332 / VKM B-1759</strain>
    </source>
</reference>
<dbReference type="Gene3D" id="3.30.450.20">
    <property type="entry name" value="PAS domain"/>
    <property type="match status" value="2"/>
</dbReference>
<dbReference type="SUPFAM" id="SSF55874">
    <property type="entry name" value="ATPase domain of HSP90 chaperone/DNA topoisomerase II/histidine kinase"/>
    <property type="match status" value="1"/>
</dbReference>
<dbReference type="InterPro" id="IPR013656">
    <property type="entry name" value="PAS_4"/>
</dbReference>
<comment type="subcellular location">
    <subcellularLocation>
        <location evidence="2">Membrane</location>
    </subcellularLocation>
</comment>
<dbReference type="STRING" id="1121448.DGI_1811"/>
<dbReference type="InterPro" id="IPR036890">
    <property type="entry name" value="HATPase_C_sf"/>
</dbReference>
<dbReference type="CDD" id="cd00082">
    <property type="entry name" value="HisKA"/>
    <property type="match status" value="1"/>
</dbReference>
<dbReference type="Pfam" id="PF02518">
    <property type="entry name" value="HATPase_c"/>
    <property type="match status" value="1"/>
</dbReference>
<evidence type="ECO:0000256" key="4">
    <source>
        <dbReference type="ARBA" id="ARBA00022553"/>
    </source>
</evidence>